<evidence type="ECO:0000256" key="6">
    <source>
        <dbReference type="ARBA" id="ARBA00022679"/>
    </source>
</evidence>
<keyword evidence="16" id="KW-1185">Reference proteome</keyword>
<dbReference type="SMART" id="SM00387">
    <property type="entry name" value="HATPase_c"/>
    <property type="match status" value="1"/>
</dbReference>
<dbReference type="InterPro" id="IPR003594">
    <property type="entry name" value="HATPase_dom"/>
</dbReference>
<evidence type="ECO:0000256" key="12">
    <source>
        <dbReference type="ARBA" id="ARBA00023012"/>
    </source>
</evidence>
<keyword evidence="5" id="KW-0597">Phosphoprotein</keyword>
<dbReference type="PANTHER" id="PTHR43065:SF10">
    <property type="entry name" value="PEROXIDE STRESS-ACTIVATED HISTIDINE KINASE MAK3"/>
    <property type="match status" value="1"/>
</dbReference>
<gene>
    <name evidence="15" type="ORF">KAK11_15555</name>
</gene>
<dbReference type="Pfam" id="PF02518">
    <property type="entry name" value="HATPase_c"/>
    <property type="match status" value="1"/>
</dbReference>
<keyword evidence="9 15" id="KW-0418">Kinase</keyword>
<evidence type="ECO:0000256" key="13">
    <source>
        <dbReference type="SAM" id="Phobius"/>
    </source>
</evidence>
<dbReference type="SUPFAM" id="SSF47384">
    <property type="entry name" value="Homodimeric domain of signal transducing histidine kinase"/>
    <property type="match status" value="1"/>
</dbReference>
<proteinExistence type="predicted"/>
<dbReference type="InterPro" id="IPR003661">
    <property type="entry name" value="HisK_dim/P_dom"/>
</dbReference>
<dbReference type="PROSITE" id="PS50109">
    <property type="entry name" value="HIS_KIN"/>
    <property type="match status" value="1"/>
</dbReference>
<evidence type="ECO:0000259" key="14">
    <source>
        <dbReference type="PROSITE" id="PS50109"/>
    </source>
</evidence>
<feature type="domain" description="Histidine kinase" evidence="14">
    <location>
        <begin position="238"/>
        <end position="442"/>
    </location>
</feature>
<dbReference type="InterPro" id="IPR036097">
    <property type="entry name" value="HisK_dim/P_sf"/>
</dbReference>
<dbReference type="EC" id="2.7.13.3" evidence="3"/>
<dbReference type="SUPFAM" id="SSF103190">
    <property type="entry name" value="Sensory domain-like"/>
    <property type="match status" value="1"/>
</dbReference>
<dbReference type="InterPro" id="IPR029151">
    <property type="entry name" value="Sensor-like_sf"/>
</dbReference>
<dbReference type="Pfam" id="PF00512">
    <property type="entry name" value="HisKA"/>
    <property type="match status" value="1"/>
</dbReference>
<comment type="caution">
    <text evidence="15">The sequence shown here is derived from an EMBL/GenBank/DDBJ whole genome shotgun (WGS) entry which is preliminary data.</text>
</comment>
<accession>A0ABS5E0B5</accession>
<evidence type="ECO:0000256" key="10">
    <source>
        <dbReference type="ARBA" id="ARBA00022840"/>
    </source>
</evidence>
<protein>
    <recommendedName>
        <fullName evidence="3">histidine kinase</fullName>
        <ecNumber evidence="3">2.7.13.3</ecNumber>
    </recommendedName>
</protein>
<dbReference type="SUPFAM" id="SSF55874">
    <property type="entry name" value="ATPase domain of HSP90 chaperone/DNA topoisomerase II/histidine kinase"/>
    <property type="match status" value="1"/>
</dbReference>
<dbReference type="InterPro" id="IPR005467">
    <property type="entry name" value="His_kinase_dom"/>
</dbReference>
<evidence type="ECO:0000256" key="8">
    <source>
        <dbReference type="ARBA" id="ARBA00022741"/>
    </source>
</evidence>
<name>A0ABS5E0B5_9BURK</name>
<feature type="transmembrane region" description="Helical" evidence="13">
    <location>
        <begin position="190"/>
        <end position="210"/>
    </location>
</feature>
<dbReference type="EMBL" id="JAGQDG010000006">
    <property type="protein sequence ID" value="MBQ0936749.1"/>
    <property type="molecule type" value="Genomic_DNA"/>
</dbReference>
<dbReference type="Gene3D" id="1.10.287.130">
    <property type="match status" value="1"/>
</dbReference>
<evidence type="ECO:0000313" key="16">
    <source>
        <dbReference type="Proteomes" id="UP000672097"/>
    </source>
</evidence>
<keyword evidence="6" id="KW-0808">Transferase</keyword>
<dbReference type="CDD" id="cd00082">
    <property type="entry name" value="HisKA"/>
    <property type="match status" value="1"/>
</dbReference>
<keyword evidence="12" id="KW-0902">Two-component regulatory system</keyword>
<dbReference type="PRINTS" id="PR00344">
    <property type="entry name" value="BCTRLSENSOR"/>
</dbReference>
<keyword evidence="4" id="KW-1003">Cell membrane</keyword>
<evidence type="ECO:0000256" key="2">
    <source>
        <dbReference type="ARBA" id="ARBA00004651"/>
    </source>
</evidence>
<evidence type="ECO:0000256" key="11">
    <source>
        <dbReference type="ARBA" id="ARBA00022989"/>
    </source>
</evidence>
<comment type="catalytic activity">
    <reaction evidence="1">
        <text>ATP + protein L-histidine = ADP + protein N-phospho-L-histidine.</text>
        <dbReference type="EC" id="2.7.13.3"/>
    </reaction>
</comment>
<comment type="subcellular location">
    <subcellularLocation>
        <location evidence="2">Cell membrane</location>
        <topology evidence="2">Multi-pass membrane protein</topology>
    </subcellularLocation>
</comment>
<evidence type="ECO:0000256" key="9">
    <source>
        <dbReference type="ARBA" id="ARBA00022777"/>
    </source>
</evidence>
<dbReference type="InterPro" id="IPR036890">
    <property type="entry name" value="HATPase_C_sf"/>
</dbReference>
<dbReference type="Proteomes" id="UP000672097">
    <property type="component" value="Unassembled WGS sequence"/>
</dbReference>
<dbReference type="RefSeq" id="WP_210810141.1">
    <property type="nucleotide sequence ID" value="NZ_JAGQDG010000006.1"/>
</dbReference>
<dbReference type="InterPro" id="IPR004358">
    <property type="entry name" value="Sig_transdc_His_kin-like_C"/>
</dbReference>
<dbReference type="PANTHER" id="PTHR43065">
    <property type="entry name" value="SENSOR HISTIDINE KINASE"/>
    <property type="match status" value="1"/>
</dbReference>
<organism evidence="15 16">
    <name type="scientific">Ideonella paludis</name>
    <dbReference type="NCBI Taxonomy" id="1233411"/>
    <lineage>
        <taxon>Bacteria</taxon>
        <taxon>Pseudomonadati</taxon>
        <taxon>Pseudomonadota</taxon>
        <taxon>Betaproteobacteria</taxon>
        <taxon>Burkholderiales</taxon>
        <taxon>Sphaerotilaceae</taxon>
        <taxon>Ideonella</taxon>
    </lineage>
</organism>
<keyword evidence="8" id="KW-0547">Nucleotide-binding</keyword>
<sequence>MTARHRPLTRQFLLLGAVGMALLAAALAQVLTGFMQSRLLARDAALSQDFVQSVADTQHVVPTFRRGSLEGDAGFQEFLAHISAMPDVLRINVYTPERRVLWSSRPELTGRQFGANHELDEALSGQLVAHWAEDHHNKAEHLLLAPSRSGFVENYIPVKDKAGGQVVGVIELYRQPTALTQTIAEGERRLWLGAALGGTLLFGLLSLFVLRIERDLRAQQARLVDAEALAMMGEIAASVAHSIRNPLSSIRSSAELQLALGSDAPMAPQTIMREADRIEALVRALLTYGSEHTTSLGRCDVATALEATEARFATDLKSQGKPFVCEWPDDLGEVNLDPVLMAQVLASLMSNAAEASSPGQTITLYARRQGAQVRIVVADQGSGIASHHQAQAGRPFFTTKPQGLGMGLPLARRAAERAGGTLHLESAPGAGCSAILTLPVRPAQNPEPSASATPLAPTP</sequence>
<dbReference type="Gene3D" id="3.30.565.10">
    <property type="entry name" value="Histidine kinase-like ATPase, C-terminal domain"/>
    <property type="match status" value="1"/>
</dbReference>
<dbReference type="GO" id="GO:0016301">
    <property type="term" value="F:kinase activity"/>
    <property type="evidence" value="ECO:0007669"/>
    <property type="project" value="UniProtKB-KW"/>
</dbReference>
<reference evidence="15 16" key="1">
    <citation type="submission" date="2021-04" db="EMBL/GenBank/DDBJ databases">
        <title>The genome sequence of type strain Ideonella paludis KCTC 32238.</title>
        <authorList>
            <person name="Liu Y."/>
        </authorList>
    </citation>
    <scope>NUCLEOTIDE SEQUENCE [LARGE SCALE GENOMIC DNA]</scope>
    <source>
        <strain evidence="15 16">KCTC 32238</strain>
    </source>
</reference>
<evidence type="ECO:0000256" key="3">
    <source>
        <dbReference type="ARBA" id="ARBA00012438"/>
    </source>
</evidence>
<keyword evidence="11 13" id="KW-1133">Transmembrane helix</keyword>
<keyword evidence="13" id="KW-0472">Membrane</keyword>
<dbReference type="SMART" id="SM00388">
    <property type="entry name" value="HisKA"/>
    <property type="match status" value="1"/>
</dbReference>
<evidence type="ECO:0000256" key="7">
    <source>
        <dbReference type="ARBA" id="ARBA00022692"/>
    </source>
</evidence>
<evidence type="ECO:0000313" key="15">
    <source>
        <dbReference type="EMBL" id="MBQ0936749.1"/>
    </source>
</evidence>
<evidence type="ECO:0000256" key="1">
    <source>
        <dbReference type="ARBA" id="ARBA00000085"/>
    </source>
</evidence>
<evidence type="ECO:0000256" key="4">
    <source>
        <dbReference type="ARBA" id="ARBA00022475"/>
    </source>
</evidence>
<evidence type="ECO:0000256" key="5">
    <source>
        <dbReference type="ARBA" id="ARBA00022553"/>
    </source>
</evidence>
<keyword evidence="10" id="KW-0067">ATP-binding</keyword>
<keyword evidence="7 13" id="KW-0812">Transmembrane</keyword>